<dbReference type="SUPFAM" id="SSF54695">
    <property type="entry name" value="POZ domain"/>
    <property type="match status" value="1"/>
</dbReference>
<dbReference type="OrthoDB" id="2414723at2759"/>
<sequence>MYTTIKTLQRDFITDPDMWLGQSIYFEKLLSGNWGDKREDGSYFIETDAHVFEHILRYLRTGVLPVFYDSEKGHHFALYQALLNEAKDFIIERLEKWLCERKYLEVVKINYIATESQDRGSHDKLTTSDPEGRTFMKENRFVEITTSSNMSTTVVPMIQRQTYFYCPYGKHGNSNEQRCVECTKHAGNHKIDVNGGWREKDQLKWCIVRKEVIFNHDLCVNAYLEEALP</sequence>
<name>M7TH73_BOTF1</name>
<proteinExistence type="predicted"/>
<evidence type="ECO:0000313" key="2">
    <source>
        <dbReference type="Proteomes" id="UP000012045"/>
    </source>
</evidence>
<gene>
    <name evidence="1" type="ORF">BcDW1_10691</name>
</gene>
<organism evidence="1 2">
    <name type="scientific">Botryotinia fuckeliana (strain BcDW1)</name>
    <name type="common">Noble rot fungus</name>
    <name type="synonym">Botrytis cinerea</name>
    <dbReference type="NCBI Taxonomy" id="1290391"/>
    <lineage>
        <taxon>Eukaryota</taxon>
        <taxon>Fungi</taxon>
        <taxon>Dikarya</taxon>
        <taxon>Ascomycota</taxon>
        <taxon>Pezizomycotina</taxon>
        <taxon>Leotiomycetes</taxon>
        <taxon>Helotiales</taxon>
        <taxon>Sclerotiniaceae</taxon>
        <taxon>Botrytis</taxon>
    </lineage>
</organism>
<protein>
    <submittedName>
        <fullName evidence="1">Putative btb poz-like protein</fullName>
    </submittedName>
</protein>
<evidence type="ECO:0000313" key="1">
    <source>
        <dbReference type="EMBL" id="EMR80700.1"/>
    </source>
</evidence>
<reference evidence="2" key="1">
    <citation type="journal article" date="2013" name="Genome Announc.">
        <title>Draft genome sequence of Botrytis cinerea BcDW1, inoculum for noble rot of grape berries.</title>
        <authorList>
            <person name="Blanco-Ulate B."/>
            <person name="Allen G."/>
            <person name="Powell A.L."/>
            <person name="Cantu D."/>
        </authorList>
    </citation>
    <scope>NUCLEOTIDE SEQUENCE [LARGE SCALE GENOMIC DNA]</scope>
    <source>
        <strain evidence="2">BcDW1</strain>
    </source>
</reference>
<dbReference type="Gene3D" id="3.30.710.10">
    <property type="entry name" value="Potassium Channel Kv1.1, Chain A"/>
    <property type="match status" value="1"/>
</dbReference>
<dbReference type="InterPro" id="IPR011333">
    <property type="entry name" value="SKP1/BTB/POZ_sf"/>
</dbReference>
<accession>M7TH73</accession>
<dbReference type="HOGENOM" id="CLU_071647_1_0_1"/>
<dbReference type="Proteomes" id="UP000012045">
    <property type="component" value="Unassembled WGS sequence"/>
</dbReference>
<dbReference type="EMBL" id="KB708108">
    <property type="protein sequence ID" value="EMR80700.1"/>
    <property type="molecule type" value="Genomic_DNA"/>
</dbReference>
<dbReference type="AlphaFoldDB" id="M7TH73"/>